<comment type="caution">
    <text evidence="1">The sequence shown here is derived from an EMBL/GenBank/DDBJ whole genome shotgun (WGS) entry which is preliminary data.</text>
</comment>
<dbReference type="Proteomes" id="UP001062846">
    <property type="component" value="Chromosome 11"/>
</dbReference>
<proteinExistence type="predicted"/>
<gene>
    <name evidence="1" type="ORF">RHMOL_Rhmol11G0026900</name>
</gene>
<accession>A0ACC0LNZ4</accession>
<organism evidence="1 2">
    <name type="scientific">Rhododendron molle</name>
    <name type="common">Chinese azalea</name>
    <name type="synonym">Azalea mollis</name>
    <dbReference type="NCBI Taxonomy" id="49168"/>
    <lineage>
        <taxon>Eukaryota</taxon>
        <taxon>Viridiplantae</taxon>
        <taxon>Streptophyta</taxon>
        <taxon>Embryophyta</taxon>
        <taxon>Tracheophyta</taxon>
        <taxon>Spermatophyta</taxon>
        <taxon>Magnoliopsida</taxon>
        <taxon>eudicotyledons</taxon>
        <taxon>Gunneridae</taxon>
        <taxon>Pentapetalae</taxon>
        <taxon>asterids</taxon>
        <taxon>Ericales</taxon>
        <taxon>Ericaceae</taxon>
        <taxon>Ericoideae</taxon>
        <taxon>Rhodoreae</taxon>
        <taxon>Rhododendron</taxon>
    </lineage>
</organism>
<evidence type="ECO:0000313" key="1">
    <source>
        <dbReference type="EMBL" id="KAI8530074.1"/>
    </source>
</evidence>
<dbReference type="EMBL" id="CM046398">
    <property type="protein sequence ID" value="KAI8530074.1"/>
    <property type="molecule type" value="Genomic_DNA"/>
</dbReference>
<keyword evidence="2" id="KW-1185">Reference proteome</keyword>
<protein>
    <submittedName>
        <fullName evidence="1">Uncharacterized protein</fullName>
    </submittedName>
</protein>
<evidence type="ECO:0000313" key="2">
    <source>
        <dbReference type="Proteomes" id="UP001062846"/>
    </source>
</evidence>
<sequence>MANHLPTLISPWLATFVASDWLFFRTHELPAFRFLQSIRLCPEILWAALQFWDPDVHVFRFRDNELCPMVEEFQAYL</sequence>
<reference evidence="1" key="1">
    <citation type="submission" date="2022-02" db="EMBL/GenBank/DDBJ databases">
        <title>Plant Genome Project.</title>
        <authorList>
            <person name="Zhang R.-G."/>
        </authorList>
    </citation>
    <scope>NUCLEOTIDE SEQUENCE</scope>
    <source>
        <strain evidence="1">AT1</strain>
    </source>
</reference>
<name>A0ACC0LNZ4_RHOML</name>